<dbReference type="STRING" id="596324.TREVI0001_0001"/>
<gene>
    <name evidence="1" type="ORF">TREVI0001_0001</name>
</gene>
<comment type="caution">
    <text evidence="1">The sequence shown here is derived from an EMBL/GenBank/DDBJ whole genome shotgun (WGS) entry which is preliminary data.</text>
</comment>
<evidence type="ECO:0000313" key="1">
    <source>
        <dbReference type="EMBL" id="EEV19872.1"/>
    </source>
</evidence>
<evidence type="ECO:0000313" key="2">
    <source>
        <dbReference type="Proteomes" id="UP000004509"/>
    </source>
</evidence>
<dbReference type="EMBL" id="ACYH01000047">
    <property type="protein sequence ID" value="EEV19872.1"/>
    <property type="molecule type" value="Genomic_DNA"/>
</dbReference>
<sequence length="662" mass="74202">MVPGRKLLLGTLRSLYSLHSYRYHNTRGKREGWKLNMILKKKFLTAMVLPVALTGMLFAQDSFFDDAGSTGTVAEGTETGVQERSDSGSVRETGKTVEWHGFAKLNARLWVHPDVKRADAIPVFGLTVSHSGAKTELSASLKLNMRTFKDYPLDLLDELTMRAYLGDCVLSAGKMKLVWGRGDMIHVLDVFNANDLTDFTIPAYIDRRIGEPMVHFAYNAPFPLRLELAWTPSMTPDRIALSGPWVPTQLHAAKQKAKNYIFDTISIADKKMPEFFNEALLQKTLHDPIAQALDGKIPDSITIDMKDLIGKLDKEALLQGINFLVKSQIEKLLENLEKQKVTIQTTEIVKKLLKPKPDGTEYTEAELKAIMKGEPFLTQATSFIAKTITETARKTQGEFIATLQKADAVIGSVNLDEFTKIGMNAFLPDMHNIKYGQYGIRLSGSAGPVDMAGQYYFGHYKTPSIDVEGMVNNALAGKSLADCIHYDPVHIFGIDLGAAIAMFNLKSELAYYMTYDFKGTDPAVHNNSIQWVLGFDVDIPLNNINVNIQNLGAWTLGFNQVKENNGNGKFDMDWNTAEKSTNNKLIVNISDSWLHENLTDSVTCIWGIEHNDFVVMPKLRYRIKDELYVEGTGAYIYAANAKSEFSNWKNNHFIQASLEYRF</sequence>
<protein>
    <submittedName>
        <fullName evidence="1">Uncharacterized protein</fullName>
    </submittedName>
</protein>
<dbReference type="Proteomes" id="UP000004509">
    <property type="component" value="Unassembled WGS sequence"/>
</dbReference>
<dbReference type="eggNOG" id="ENOG5032XTS">
    <property type="taxonomic scope" value="Bacteria"/>
</dbReference>
<organism evidence="1 2">
    <name type="scientific">Treponema vincentii ATCC 35580</name>
    <dbReference type="NCBI Taxonomy" id="596324"/>
    <lineage>
        <taxon>Bacteria</taxon>
        <taxon>Pseudomonadati</taxon>
        <taxon>Spirochaetota</taxon>
        <taxon>Spirochaetia</taxon>
        <taxon>Spirochaetales</taxon>
        <taxon>Treponemataceae</taxon>
        <taxon>Treponema</taxon>
    </lineage>
</organism>
<accession>C8PRL9</accession>
<reference evidence="1 2" key="1">
    <citation type="submission" date="2009-07" db="EMBL/GenBank/DDBJ databases">
        <authorList>
            <person name="Madupu R."/>
            <person name="Sebastian Y."/>
            <person name="Durkin A.S."/>
            <person name="Torralba M."/>
            <person name="Methe B."/>
            <person name="Sutton G.G."/>
            <person name="Strausberg R.L."/>
            <person name="Nelson K.E."/>
        </authorList>
    </citation>
    <scope>NUCLEOTIDE SEQUENCE [LARGE SCALE GENOMIC DNA]</scope>
    <source>
        <strain evidence="1 2">ATCC 35580</strain>
    </source>
</reference>
<proteinExistence type="predicted"/>
<name>C8PRL9_9SPIR</name>
<dbReference type="AlphaFoldDB" id="C8PRL9"/>